<organism evidence="2 3">
    <name type="scientific">Pisolithus tinctorius Marx 270</name>
    <dbReference type="NCBI Taxonomy" id="870435"/>
    <lineage>
        <taxon>Eukaryota</taxon>
        <taxon>Fungi</taxon>
        <taxon>Dikarya</taxon>
        <taxon>Basidiomycota</taxon>
        <taxon>Agaricomycotina</taxon>
        <taxon>Agaricomycetes</taxon>
        <taxon>Agaricomycetidae</taxon>
        <taxon>Boletales</taxon>
        <taxon>Sclerodermatineae</taxon>
        <taxon>Pisolithaceae</taxon>
        <taxon>Pisolithus</taxon>
    </lineage>
</organism>
<proteinExistence type="predicted"/>
<gene>
    <name evidence="2" type="ORF">M404DRAFT_68194</name>
</gene>
<protein>
    <submittedName>
        <fullName evidence="2">Uncharacterized protein</fullName>
    </submittedName>
</protein>
<feature type="coiled-coil region" evidence="1">
    <location>
        <begin position="19"/>
        <end position="53"/>
    </location>
</feature>
<reference evidence="3" key="2">
    <citation type="submission" date="2015-01" db="EMBL/GenBank/DDBJ databases">
        <title>Evolutionary Origins and Diversification of the Mycorrhizal Mutualists.</title>
        <authorList>
            <consortium name="DOE Joint Genome Institute"/>
            <consortium name="Mycorrhizal Genomics Consortium"/>
            <person name="Kohler A."/>
            <person name="Kuo A."/>
            <person name="Nagy L.G."/>
            <person name="Floudas D."/>
            <person name="Copeland A."/>
            <person name="Barry K.W."/>
            <person name="Cichocki N."/>
            <person name="Veneault-Fourrey C."/>
            <person name="LaButti K."/>
            <person name="Lindquist E.A."/>
            <person name="Lipzen A."/>
            <person name="Lundell T."/>
            <person name="Morin E."/>
            <person name="Murat C."/>
            <person name="Riley R."/>
            <person name="Ohm R."/>
            <person name="Sun H."/>
            <person name="Tunlid A."/>
            <person name="Henrissat B."/>
            <person name="Grigoriev I.V."/>
            <person name="Hibbett D.S."/>
            <person name="Martin F."/>
        </authorList>
    </citation>
    <scope>NUCLEOTIDE SEQUENCE [LARGE SCALE GENOMIC DNA]</scope>
    <source>
        <strain evidence="3">Marx 270</strain>
    </source>
</reference>
<evidence type="ECO:0000313" key="3">
    <source>
        <dbReference type="Proteomes" id="UP000054217"/>
    </source>
</evidence>
<name>A0A0C3P6P1_PISTI</name>
<sequence>LQTNGAPPDNQREEVRSLLRDPKAELAAVENDINDLQARLADYQRRKRELISYVEDLGALLSPIRRMPPEIMARIFEFCGDIGARGPHAEPSKRAPLLLGSVCRSWRALSLAIPRLWTTLYLRLPTSGSFVKQEEILQAWLERSRPFPISL</sequence>
<reference evidence="2 3" key="1">
    <citation type="submission" date="2014-04" db="EMBL/GenBank/DDBJ databases">
        <authorList>
            <consortium name="DOE Joint Genome Institute"/>
            <person name="Kuo A."/>
            <person name="Kohler A."/>
            <person name="Costa M.D."/>
            <person name="Nagy L.G."/>
            <person name="Floudas D."/>
            <person name="Copeland A."/>
            <person name="Barry K.W."/>
            <person name="Cichocki N."/>
            <person name="Veneault-Fourrey C."/>
            <person name="LaButti K."/>
            <person name="Lindquist E.A."/>
            <person name="Lipzen A."/>
            <person name="Lundell T."/>
            <person name="Morin E."/>
            <person name="Murat C."/>
            <person name="Sun H."/>
            <person name="Tunlid A."/>
            <person name="Henrissat B."/>
            <person name="Grigoriev I.V."/>
            <person name="Hibbett D.S."/>
            <person name="Martin F."/>
            <person name="Nordberg H.P."/>
            <person name="Cantor M.N."/>
            <person name="Hua S.X."/>
        </authorList>
    </citation>
    <scope>NUCLEOTIDE SEQUENCE [LARGE SCALE GENOMIC DNA]</scope>
    <source>
        <strain evidence="2 3">Marx 270</strain>
    </source>
</reference>
<dbReference type="Proteomes" id="UP000054217">
    <property type="component" value="Unassembled WGS sequence"/>
</dbReference>
<evidence type="ECO:0000256" key="1">
    <source>
        <dbReference type="SAM" id="Coils"/>
    </source>
</evidence>
<feature type="non-terminal residue" evidence="2">
    <location>
        <position position="1"/>
    </location>
</feature>
<accession>A0A0C3P6P1</accession>
<dbReference type="SUPFAM" id="SSF81383">
    <property type="entry name" value="F-box domain"/>
    <property type="match status" value="1"/>
</dbReference>
<dbReference type="OrthoDB" id="3252786at2759"/>
<dbReference type="STRING" id="870435.A0A0C3P6P1"/>
<dbReference type="InterPro" id="IPR036047">
    <property type="entry name" value="F-box-like_dom_sf"/>
</dbReference>
<dbReference type="EMBL" id="KN831955">
    <property type="protein sequence ID" value="KIO08995.1"/>
    <property type="molecule type" value="Genomic_DNA"/>
</dbReference>
<dbReference type="InParanoid" id="A0A0C3P6P1"/>
<evidence type="ECO:0000313" key="2">
    <source>
        <dbReference type="EMBL" id="KIO08995.1"/>
    </source>
</evidence>
<dbReference type="HOGENOM" id="CLU_018544_3_1_1"/>
<dbReference type="Gene3D" id="1.20.1280.50">
    <property type="match status" value="1"/>
</dbReference>
<dbReference type="AlphaFoldDB" id="A0A0C3P6P1"/>
<keyword evidence="1" id="KW-0175">Coiled coil</keyword>
<feature type="non-terminal residue" evidence="2">
    <location>
        <position position="151"/>
    </location>
</feature>
<keyword evidence="3" id="KW-1185">Reference proteome</keyword>